<dbReference type="SUPFAM" id="SSF144083">
    <property type="entry name" value="Magnesium transport protein CorA, transmembrane region"/>
    <property type="match status" value="1"/>
</dbReference>
<keyword evidence="2 6" id="KW-0812">Transmembrane</keyword>
<comment type="subcellular location">
    <subcellularLocation>
        <location evidence="1">Membrane</location>
        <topology evidence="1">Multi-pass membrane protein</topology>
    </subcellularLocation>
</comment>
<reference evidence="7" key="2">
    <citation type="submission" date="2023-05" db="EMBL/GenBank/DDBJ databases">
        <authorList>
            <consortium name="Lawrence Berkeley National Laboratory"/>
            <person name="Steindorff A."/>
            <person name="Hensen N."/>
            <person name="Bonometti L."/>
            <person name="Westerberg I."/>
            <person name="Brannstrom I.O."/>
            <person name="Guillou S."/>
            <person name="Cros-Aarteil S."/>
            <person name="Calhoun S."/>
            <person name="Haridas S."/>
            <person name="Kuo A."/>
            <person name="Mondo S."/>
            <person name="Pangilinan J."/>
            <person name="Riley R."/>
            <person name="Labutti K."/>
            <person name="Andreopoulos B."/>
            <person name="Lipzen A."/>
            <person name="Chen C."/>
            <person name="Yanf M."/>
            <person name="Daum C."/>
            <person name="Ng V."/>
            <person name="Clum A."/>
            <person name="Ohm R."/>
            <person name="Martin F."/>
            <person name="Silar P."/>
            <person name="Natvig D."/>
            <person name="Lalanne C."/>
            <person name="Gautier V."/>
            <person name="Ament-Velasquez S.L."/>
            <person name="Kruys A."/>
            <person name="Hutchinson M.I."/>
            <person name="Powell A.J."/>
            <person name="Barry K."/>
            <person name="Miller A.N."/>
            <person name="Grigoriev I.V."/>
            <person name="Debuchy R."/>
            <person name="Gladieux P."/>
            <person name="Thoren M.H."/>
            <person name="Johannesson H."/>
        </authorList>
    </citation>
    <scope>NUCLEOTIDE SEQUENCE</scope>
    <source>
        <strain evidence="7">CBS 990.96</strain>
    </source>
</reference>
<feature type="region of interest" description="Disordered" evidence="5">
    <location>
        <begin position="1"/>
        <end position="21"/>
    </location>
</feature>
<proteinExistence type="predicted"/>
<protein>
    <submittedName>
        <fullName evidence="7">Uncharacterized protein</fullName>
    </submittedName>
</protein>
<feature type="transmembrane region" description="Helical" evidence="6">
    <location>
        <begin position="372"/>
        <end position="390"/>
    </location>
</feature>
<evidence type="ECO:0000256" key="5">
    <source>
        <dbReference type="SAM" id="MobiDB-lite"/>
    </source>
</evidence>
<organism evidence="7 8">
    <name type="scientific">Podospora fimiseda</name>
    <dbReference type="NCBI Taxonomy" id="252190"/>
    <lineage>
        <taxon>Eukaryota</taxon>
        <taxon>Fungi</taxon>
        <taxon>Dikarya</taxon>
        <taxon>Ascomycota</taxon>
        <taxon>Pezizomycotina</taxon>
        <taxon>Sordariomycetes</taxon>
        <taxon>Sordariomycetidae</taxon>
        <taxon>Sordariales</taxon>
        <taxon>Podosporaceae</taxon>
        <taxon>Podospora</taxon>
    </lineage>
</organism>
<dbReference type="InterPro" id="IPR045863">
    <property type="entry name" value="CorA_TM1_TM2"/>
</dbReference>
<gene>
    <name evidence="7" type="ORF">QBC38DRAFT_424511</name>
</gene>
<dbReference type="EMBL" id="MU865409">
    <property type="protein sequence ID" value="KAK4223942.1"/>
    <property type="molecule type" value="Genomic_DNA"/>
</dbReference>
<evidence type="ECO:0000256" key="2">
    <source>
        <dbReference type="ARBA" id="ARBA00022692"/>
    </source>
</evidence>
<sequence length="435" mass="49874">MGHGTPPPSAQRTETPQQPKFRRLWKTKDDPQRTRRTTHFSATELTAWCGRDLDILIAPLDGYYADTQDDYETLVNLYHIPTEFIAERDRSVTHSFGRHLEDGGMETLWMHFLSEVPSTDPSNPHPDWLKWAFILEWHPVTSESTTTYAVSLIVFQPPAETLKLLVQLLQSPNWTDVTIDPYILVNLSLSSWHERIEQVAWDVKDLVRTDETDIFRRAQSVRSTKVTTSDLNLHRLHTNAKNAIFMVEALDAIIRSADLALSDHASFPSHTGYQHVWENTHRRLQHTSELFHSSRLMTASVQARIKNTIDLAFHINTVHDSQVNIDNSRSVRIISIVGMVFIPFSAVSSIFGTQFFSTPDETAGHMAVNSDFWMLWVIALPLTLVIVGMWRWSEYKSMELQDDVGLLSFGWDWLQGQRKRRKGRAGNLKDASTIV</sequence>
<keyword evidence="8" id="KW-1185">Reference proteome</keyword>
<accession>A0AAN7BIM7</accession>
<evidence type="ECO:0000256" key="3">
    <source>
        <dbReference type="ARBA" id="ARBA00022989"/>
    </source>
</evidence>
<keyword evidence="4 6" id="KW-0472">Membrane</keyword>
<comment type="caution">
    <text evidence="7">The sequence shown here is derived from an EMBL/GenBank/DDBJ whole genome shotgun (WGS) entry which is preliminary data.</text>
</comment>
<dbReference type="Gene3D" id="1.20.58.340">
    <property type="entry name" value="Magnesium transport protein CorA, transmembrane region"/>
    <property type="match status" value="1"/>
</dbReference>
<dbReference type="GO" id="GO:0016020">
    <property type="term" value="C:membrane"/>
    <property type="evidence" value="ECO:0007669"/>
    <property type="project" value="UniProtKB-SubCell"/>
</dbReference>
<keyword evidence="3 6" id="KW-1133">Transmembrane helix</keyword>
<name>A0AAN7BIM7_9PEZI</name>
<evidence type="ECO:0000313" key="8">
    <source>
        <dbReference type="Proteomes" id="UP001301958"/>
    </source>
</evidence>
<feature type="transmembrane region" description="Helical" evidence="6">
    <location>
        <begin position="333"/>
        <end position="352"/>
    </location>
</feature>
<evidence type="ECO:0000256" key="6">
    <source>
        <dbReference type="SAM" id="Phobius"/>
    </source>
</evidence>
<evidence type="ECO:0000256" key="1">
    <source>
        <dbReference type="ARBA" id="ARBA00004141"/>
    </source>
</evidence>
<dbReference type="AlphaFoldDB" id="A0AAN7BIM7"/>
<reference evidence="7" key="1">
    <citation type="journal article" date="2023" name="Mol. Phylogenet. Evol.">
        <title>Genome-scale phylogeny and comparative genomics of the fungal order Sordariales.</title>
        <authorList>
            <person name="Hensen N."/>
            <person name="Bonometti L."/>
            <person name="Westerberg I."/>
            <person name="Brannstrom I.O."/>
            <person name="Guillou S."/>
            <person name="Cros-Aarteil S."/>
            <person name="Calhoun S."/>
            <person name="Haridas S."/>
            <person name="Kuo A."/>
            <person name="Mondo S."/>
            <person name="Pangilinan J."/>
            <person name="Riley R."/>
            <person name="LaButti K."/>
            <person name="Andreopoulos B."/>
            <person name="Lipzen A."/>
            <person name="Chen C."/>
            <person name="Yan M."/>
            <person name="Daum C."/>
            <person name="Ng V."/>
            <person name="Clum A."/>
            <person name="Steindorff A."/>
            <person name="Ohm R.A."/>
            <person name="Martin F."/>
            <person name="Silar P."/>
            <person name="Natvig D.O."/>
            <person name="Lalanne C."/>
            <person name="Gautier V."/>
            <person name="Ament-Velasquez S.L."/>
            <person name="Kruys A."/>
            <person name="Hutchinson M.I."/>
            <person name="Powell A.J."/>
            <person name="Barry K."/>
            <person name="Miller A.N."/>
            <person name="Grigoriev I.V."/>
            <person name="Debuchy R."/>
            <person name="Gladieux P."/>
            <person name="Hiltunen Thoren M."/>
            <person name="Johannesson H."/>
        </authorList>
    </citation>
    <scope>NUCLEOTIDE SEQUENCE</scope>
    <source>
        <strain evidence="7">CBS 990.96</strain>
    </source>
</reference>
<dbReference type="Proteomes" id="UP001301958">
    <property type="component" value="Unassembled WGS sequence"/>
</dbReference>
<evidence type="ECO:0000313" key="7">
    <source>
        <dbReference type="EMBL" id="KAK4223942.1"/>
    </source>
</evidence>
<evidence type="ECO:0000256" key="4">
    <source>
        <dbReference type="ARBA" id="ARBA00023136"/>
    </source>
</evidence>